<evidence type="ECO:0000313" key="3">
    <source>
        <dbReference type="Proteomes" id="UP000245768"/>
    </source>
</evidence>
<dbReference type="EMBL" id="KZ819634">
    <property type="protein sequence ID" value="PWN94341.1"/>
    <property type="molecule type" value="Genomic_DNA"/>
</dbReference>
<accession>A0A316YYS6</accession>
<dbReference type="RefSeq" id="XP_025381539.1">
    <property type="nucleotide sequence ID" value="XM_025520825.1"/>
</dbReference>
<dbReference type="InParanoid" id="A0A316YYS6"/>
<sequence>MKATTPTDQQFYDSLSPSLKKQVDMQRQSGERQRAYQEQLQRARELDEAPILPEKKT</sequence>
<keyword evidence="3" id="KW-1185">Reference proteome</keyword>
<name>A0A316YYS6_9BASI</name>
<feature type="compositionally biased region" description="Polar residues" evidence="1">
    <location>
        <begin position="1"/>
        <end position="19"/>
    </location>
</feature>
<dbReference type="OrthoDB" id="5576752at2759"/>
<dbReference type="AlphaFoldDB" id="A0A316YYS6"/>
<evidence type="ECO:0000313" key="2">
    <source>
        <dbReference type="EMBL" id="PWN94341.1"/>
    </source>
</evidence>
<dbReference type="Proteomes" id="UP000245768">
    <property type="component" value="Unassembled WGS sequence"/>
</dbReference>
<gene>
    <name evidence="2" type="ORF">FA10DRAFT_264880</name>
</gene>
<dbReference type="GeneID" id="37042741"/>
<evidence type="ECO:0000256" key="1">
    <source>
        <dbReference type="SAM" id="MobiDB-lite"/>
    </source>
</evidence>
<dbReference type="STRING" id="215250.A0A316YYS6"/>
<protein>
    <submittedName>
        <fullName evidence="2">Uncharacterized protein</fullName>
    </submittedName>
</protein>
<organism evidence="2 3">
    <name type="scientific">Acaromyces ingoldii</name>
    <dbReference type="NCBI Taxonomy" id="215250"/>
    <lineage>
        <taxon>Eukaryota</taxon>
        <taxon>Fungi</taxon>
        <taxon>Dikarya</taxon>
        <taxon>Basidiomycota</taxon>
        <taxon>Ustilaginomycotina</taxon>
        <taxon>Exobasidiomycetes</taxon>
        <taxon>Exobasidiales</taxon>
        <taxon>Cryptobasidiaceae</taxon>
        <taxon>Acaromyces</taxon>
    </lineage>
</organism>
<feature type="region of interest" description="Disordered" evidence="1">
    <location>
        <begin position="1"/>
        <end position="57"/>
    </location>
</feature>
<reference evidence="2" key="1">
    <citation type="journal article" date="2018" name="Mol. Biol. Evol.">
        <title>Broad Genomic Sampling Reveals a Smut Pathogenic Ancestry of the Fungal Clade Ustilaginomycotina.</title>
        <authorList>
            <person name="Kijpornyongpan T."/>
            <person name="Mondo S.J."/>
            <person name="Barry K."/>
            <person name="Sandor L."/>
            <person name="Lee J."/>
            <person name="Lipzen A."/>
            <person name="Pangilinan J."/>
            <person name="LaButti K."/>
            <person name="Hainaut M."/>
            <person name="Henrissat B."/>
            <person name="Grigoriev I.V."/>
            <person name="Spatafora J.W."/>
            <person name="Aime M.C."/>
        </authorList>
    </citation>
    <scope>NUCLEOTIDE SEQUENCE [LARGE SCALE GENOMIC DNA]</scope>
    <source>
        <strain evidence="2">MCA 4198</strain>
    </source>
</reference>
<feature type="compositionally biased region" description="Basic and acidic residues" evidence="1">
    <location>
        <begin position="21"/>
        <end position="57"/>
    </location>
</feature>
<proteinExistence type="predicted"/>